<dbReference type="PANTHER" id="PTHR21164:SF0">
    <property type="entry name" value="CHORISMATE MUTASE AROH"/>
    <property type="match status" value="1"/>
</dbReference>
<dbReference type="GO" id="GO:0009073">
    <property type="term" value="P:aromatic amino acid family biosynthetic process"/>
    <property type="evidence" value="ECO:0007669"/>
    <property type="project" value="UniProtKB-UniRule"/>
</dbReference>
<dbReference type="InterPro" id="IPR035959">
    <property type="entry name" value="RutC-like_sf"/>
</dbReference>
<dbReference type="CDD" id="cd02185">
    <property type="entry name" value="AroH"/>
    <property type="match status" value="1"/>
</dbReference>
<dbReference type="Proteomes" id="UP001145050">
    <property type="component" value="Unassembled WGS sequence"/>
</dbReference>
<feature type="binding site" evidence="2">
    <location>
        <position position="6"/>
    </location>
    <ligand>
        <name>prephenate</name>
        <dbReference type="ChEBI" id="CHEBI:29934"/>
    </ligand>
</feature>
<accession>A0A9X3WV48</accession>
<dbReference type="Pfam" id="PF07736">
    <property type="entry name" value="CM_1"/>
    <property type="match status" value="1"/>
</dbReference>
<organism evidence="4 5">
    <name type="scientific">Terrihalobacillus insolitus</name>
    <dbReference type="NCBI Taxonomy" id="2950438"/>
    <lineage>
        <taxon>Bacteria</taxon>
        <taxon>Bacillati</taxon>
        <taxon>Bacillota</taxon>
        <taxon>Bacilli</taxon>
        <taxon>Bacillales</taxon>
        <taxon>Bacillaceae</taxon>
        <taxon>Terrihalobacillus</taxon>
    </lineage>
</organism>
<dbReference type="RefSeq" id="WP_272436592.1">
    <property type="nucleotide sequence ID" value="NZ_JAMQKB010000008.1"/>
</dbReference>
<dbReference type="Gene3D" id="3.30.1330.40">
    <property type="entry name" value="RutC-like"/>
    <property type="match status" value="1"/>
</dbReference>
<gene>
    <name evidence="4" type="primary">aroH</name>
    <name evidence="4" type="ORF">NC797_09740</name>
</gene>
<evidence type="ECO:0000256" key="2">
    <source>
        <dbReference type="PIRSR" id="PIRSR005965-1"/>
    </source>
</evidence>
<dbReference type="GO" id="GO:0046417">
    <property type="term" value="P:chorismate metabolic process"/>
    <property type="evidence" value="ECO:0007669"/>
    <property type="project" value="TreeGrafter"/>
</dbReference>
<keyword evidence="5" id="KW-1185">Reference proteome</keyword>
<dbReference type="PROSITE" id="PS51167">
    <property type="entry name" value="CHORISMATE_MUT_1"/>
    <property type="match status" value="1"/>
</dbReference>
<evidence type="ECO:0000256" key="3">
    <source>
        <dbReference type="PROSITE-ProRule" id="PRU00514"/>
    </source>
</evidence>
<dbReference type="PANTHER" id="PTHR21164">
    <property type="entry name" value="CHORISMATE MUTASE"/>
    <property type="match status" value="1"/>
</dbReference>
<proteinExistence type="predicted"/>
<evidence type="ECO:0000256" key="1">
    <source>
        <dbReference type="NCBIfam" id="TIGR01796"/>
    </source>
</evidence>
<dbReference type="EC" id="5.4.99.5" evidence="1 3"/>
<feature type="binding site" evidence="2">
    <location>
        <position position="89"/>
    </location>
    <ligand>
        <name>prephenate</name>
        <dbReference type="ChEBI" id="CHEBI:29934"/>
    </ligand>
</feature>
<keyword evidence="2 3" id="KW-0057">Aromatic amino acid biosynthesis</keyword>
<dbReference type="EMBL" id="JAMQKB010000008">
    <property type="protein sequence ID" value="MDC3424791.1"/>
    <property type="molecule type" value="Genomic_DNA"/>
</dbReference>
<comment type="caution">
    <text evidence="4">The sequence shown here is derived from an EMBL/GenBank/DDBJ whole genome shotgun (WGS) entry which is preliminary data.</text>
</comment>
<dbReference type="SUPFAM" id="SSF55298">
    <property type="entry name" value="YjgF-like"/>
    <property type="match status" value="1"/>
</dbReference>
<sequence length="126" mass="14295">MMRGIRGATTVDRNESSEIISHTKELIDAMVQENELSPPNIASVFISVTNDINADFPAKALRLLDGWKFVPVMCMQEINVPGSLAKCIRVMITANTERNQEDVVHIYHYQAKKLRPDLIREEERNG</sequence>
<dbReference type="PIRSF" id="PIRSF005965">
    <property type="entry name" value="Chor_mut_AroH"/>
    <property type="match status" value="1"/>
</dbReference>
<evidence type="ECO:0000313" key="4">
    <source>
        <dbReference type="EMBL" id="MDC3424791.1"/>
    </source>
</evidence>
<keyword evidence="2 3" id="KW-0028">Amino-acid biosynthesis</keyword>
<dbReference type="AlphaFoldDB" id="A0A9X3WV48"/>
<dbReference type="GO" id="GO:0008652">
    <property type="term" value="P:amino acid biosynthetic process"/>
    <property type="evidence" value="ECO:0007669"/>
    <property type="project" value="UniProtKB-UniRule"/>
</dbReference>
<feature type="binding site" evidence="2">
    <location>
        <position position="107"/>
    </location>
    <ligand>
        <name>prephenate</name>
        <dbReference type="ChEBI" id="CHEBI:29934"/>
    </ligand>
</feature>
<evidence type="ECO:0000313" key="5">
    <source>
        <dbReference type="Proteomes" id="UP001145050"/>
    </source>
</evidence>
<reference evidence="4" key="1">
    <citation type="submission" date="2022-06" db="EMBL/GenBank/DDBJ databases">
        <title>Aquibacillus sp. a new bacterium isolated from soil saline samples.</title>
        <authorList>
            <person name="Galisteo C."/>
            <person name="De La Haba R."/>
            <person name="Sanchez-Porro C."/>
            <person name="Ventosa A."/>
        </authorList>
    </citation>
    <scope>NUCLEOTIDE SEQUENCE</scope>
    <source>
        <strain evidence="4">3ASR75-11</strain>
    </source>
</reference>
<comment type="catalytic activity">
    <reaction evidence="3">
        <text>chorismate = prephenate</text>
        <dbReference type="Rhea" id="RHEA:13897"/>
        <dbReference type="ChEBI" id="CHEBI:29748"/>
        <dbReference type="ChEBI" id="CHEBI:29934"/>
        <dbReference type="EC" id="5.4.99.5"/>
    </reaction>
</comment>
<protein>
    <recommendedName>
        <fullName evidence="1 3">chorismate mutase</fullName>
        <ecNumber evidence="1 3">5.4.99.5</ecNumber>
    </recommendedName>
</protein>
<dbReference type="NCBIfam" id="TIGR01796">
    <property type="entry name" value="CM_mono_aroH"/>
    <property type="match status" value="1"/>
</dbReference>
<name>A0A9X3WV48_9BACI</name>
<dbReference type="GO" id="GO:0004106">
    <property type="term" value="F:chorismate mutase activity"/>
    <property type="evidence" value="ECO:0007669"/>
    <property type="project" value="UniProtKB-UniRule"/>
</dbReference>
<dbReference type="InterPro" id="IPR008243">
    <property type="entry name" value="Chorismate_mutase_AroH"/>
</dbReference>
<keyword evidence="3 4" id="KW-0413">Isomerase</keyword>